<name>A0ABW3HGY1_9GAMM</name>
<dbReference type="GO" id="GO:0016301">
    <property type="term" value="F:kinase activity"/>
    <property type="evidence" value="ECO:0007669"/>
    <property type="project" value="UniProtKB-KW"/>
</dbReference>
<keyword evidence="5" id="KW-0902">Two-component regulatory system</keyword>
<dbReference type="Gene3D" id="3.30.565.10">
    <property type="entry name" value="Histidine kinase-like ATPase, C-terminal domain"/>
    <property type="match status" value="1"/>
</dbReference>
<dbReference type="Proteomes" id="UP001597044">
    <property type="component" value="Unassembled WGS sequence"/>
</dbReference>
<dbReference type="InterPro" id="IPR050482">
    <property type="entry name" value="Sensor_HK_TwoCompSys"/>
</dbReference>
<evidence type="ECO:0000256" key="1">
    <source>
        <dbReference type="ARBA" id="ARBA00000085"/>
    </source>
</evidence>
<feature type="transmembrane region" description="Helical" evidence="6">
    <location>
        <begin position="228"/>
        <end position="249"/>
    </location>
</feature>
<keyword evidence="4 7" id="KW-0418">Kinase</keyword>
<feature type="transmembrane region" description="Helical" evidence="6">
    <location>
        <begin position="292"/>
        <end position="313"/>
    </location>
</feature>
<feature type="transmembrane region" description="Helical" evidence="6">
    <location>
        <begin position="203"/>
        <end position="222"/>
    </location>
</feature>
<organism evidence="7 8">
    <name type="scientific">Paraperlucidibaca wandonensis</name>
    <dbReference type="NCBI Taxonomy" id="1268273"/>
    <lineage>
        <taxon>Bacteria</taxon>
        <taxon>Pseudomonadati</taxon>
        <taxon>Pseudomonadota</taxon>
        <taxon>Gammaproteobacteria</taxon>
        <taxon>Moraxellales</taxon>
        <taxon>Moraxellaceae</taxon>
        <taxon>Paraperlucidibaca</taxon>
    </lineage>
</organism>
<dbReference type="PANTHER" id="PTHR24421:SF10">
    <property type="entry name" value="NITRATE_NITRITE SENSOR PROTEIN NARQ"/>
    <property type="match status" value="1"/>
</dbReference>
<evidence type="ECO:0000313" key="8">
    <source>
        <dbReference type="Proteomes" id="UP001597044"/>
    </source>
</evidence>
<keyword evidence="6" id="KW-1133">Transmembrane helix</keyword>
<accession>A0ABW3HGY1</accession>
<gene>
    <name evidence="7" type="ORF">ACFQ0F_05780</name>
</gene>
<keyword evidence="3" id="KW-0808">Transferase</keyword>
<evidence type="ECO:0000256" key="3">
    <source>
        <dbReference type="ARBA" id="ARBA00022679"/>
    </source>
</evidence>
<reference evidence="8" key="1">
    <citation type="journal article" date="2019" name="Int. J. Syst. Evol. Microbiol.">
        <title>The Global Catalogue of Microorganisms (GCM) 10K type strain sequencing project: providing services to taxonomists for standard genome sequencing and annotation.</title>
        <authorList>
            <consortium name="The Broad Institute Genomics Platform"/>
            <consortium name="The Broad Institute Genome Sequencing Center for Infectious Disease"/>
            <person name="Wu L."/>
            <person name="Ma J."/>
        </authorList>
    </citation>
    <scope>NUCLEOTIDE SEQUENCE [LARGE SCALE GENOMIC DNA]</scope>
    <source>
        <strain evidence="8">CCUG 63419</strain>
    </source>
</reference>
<feature type="transmembrane region" description="Helical" evidence="6">
    <location>
        <begin position="325"/>
        <end position="348"/>
    </location>
</feature>
<evidence type="ECO:0000256" key="6">
    <source>
        <dbReference type="SAM" id="Phobius"/>
    </source>
</evidence>
<dbReference type="InterPro" id="IPR036890">
    <property type="entry name" value="HATPase_C_sf"/>
</dbReference>
<feature type="transmembrane region" description="Helical" evidence="6">
    <location>
        <begin position="169"/>
        <end position="191"/>
    </location>
</feature>
<comment type="catalytic activity">
    <reaction evidence="1">
        <text>ATP + protein L-histidine = ADP + protein N-phospho-L-histidine.</text>
        <dbReference type="EC" id="2.7.13.3"/>
    </reaction>
</comment>
<dbReference type="CDD" id="cd16917">
    <property type="entry name" value="HATPase_UhpB-NarQ-NarX-like"/>
    <property type="match status" value="1"/>
</dbReference>
<evidence type="ECO:0000256" key="5">
    <source>
        <dbReference type="ARBA" id="ARBA00023012"/>
    </source>
</evidence>
<dbReference type="SUPFAM" id="SSF55874">
    <property type="entry name" value="ATPase domain of HSP90 chaperone/DNA topoisomerase II/histidine kinase"/>
    <property type="match status" value="1"/>
</dbReference>
<evidence type="ECO:0000313" key="7">
    <source>
        <dbReference type="EMBL" id="MFD0949900.1"/>
    </source>
</evidence>
<protein>
    <recommendedName>
        <fullName evidence="2">histidine kinase</fullName>
        <ecNumber evidence="2">2.7.13.3</ecNumber>
    </recommendedName>
</protein>
<feature type="transmembrane region" description="Helical" evidence="6">
    <location>
        <begin position="135"/>
        <end position="157"/>
    </location>
</feature>
<feature type="transmembrane region" description="Helical" evidence="6">
    <location>
        <begin position="354"/>
        <end position="374"/>
    </location>
</feature>
<proteinExistence type="predicted"/>
<evidence type="ECO:0000256" key="2">
    <source>
        <dbReference type="ARBA" id="ARBA00012438"/>
    </source>
</evidence>
<dbReference type="PANTHER" id="PTHR24421">
    <property type="entry name" value="NITRATE/NITRITE SENSOR PROTEIN NARX-RELATED"/>
    <property type="match status" value="1"/>
</dbReference>
<evidence type="ECO:0000256" key="4">
    <source>
        <dbReference type="ARBA" id="ARBA00022777"/>
    </source>
</evidence>
<sequence length="678" mass="75239">MLSIVIARGLPTTNATFTSNGTVLSAHYDGKSHTLSHFLIGTDSLAATSHLAIEEPDTLPTYADMNRLFQQSTKLTQALENKRLSMATTSGELIQLIPKQRHISDLPGLFWLQIICGLAGMVVCLLAWIPAKNSIAILAFSGTGVGYFLASVSAAIYSTRELFIDGWLFQALSTINHIGTMTFATSLALFLWNYPVKNTSRRWNWLIVLTLPVGLSCDLLQLNESIALSFYALILVMLLLSLTGLYVQWRRTSHMPADRLALRWILLSVIFGTFVFAGAIILPIVFKFADPAPQGVILATFLMMYAGMMLAIVRYRLFDLELWSFSIWAWVLGGLAVLVMDMILASVLSFSDPAALTTALALVGWLYFPVRQLIWRYFFDRRSSGLEEWMAQSLPVMLTAHRIGDGDQAIQLALDSVFSPLASGLEKSAVTDASIKENGESLVVPLPDSQYVLRLHNAEQGRRLFSRKDLKIAKLVIDLNEILRESVVAKAAGAQQERQRIRQDLHDDLGAKLLTLLHRSDDQSRPIVKEAISDLRTILSKQVAAGIGLKDACHQWHDEAILRCAERGITLHWHCVEKDALLTPNEYGHLSRMLRESLTNAIKHARPSAITIRLSAEDALRIEVVNDGVDGARETTAGHGSESLRQRAAELAGECQQWQEEGRWHVLITVQLAGLVKP</sequence>
<keyword evidence="6" id="KW-0812">Transmembrane</keyword>
<dbReference type="RefSeq" id="WP_379070026.1">
    <property type="nucleotide sequence ID" value="NZ_JBHTIT010000001.1"/>
</dbReference>
<dbReference type="EC" id="2.7.13.3" evidence="2"/>
<dbReference type="EMBL" id="JBHTIT010000001">
    <property type="protein sequence ID" value="MFD0949900.1"/>
    <property type="molecule type" value="Genomic_DNA"/>
</dbReference>
<comment type="caution">
    <text evidence="7">The sequence shown here is derived from an EMBL/GenBank/DDBJ whole genome shotgun (WGS) entry which is preliminary data.</text>
</comment>
<keyword evidence="6" id="KW-0472">Membrane</keyword>
<keyword evidence="8" id="KW-1185">Reference proteome</keyword>
<feature type="transmembrane region" description="Helical" evidence="6">
    <location>
        <begin position="108"/>
        <end position="128"/>
    </location>
</feature>
<feature type="transmembrane region" description="Helical" evidence="6">
    <location>
        <begin position="261"/>
        <end position="286"/>
    </location>
</feature>